<dbReference type="EMBL" id="LAFY01000439">
    <property type="protein sequence ID" value="KJX97998.1"/>
    <property type="molecule type" value="Genomic_DNA"/>
</dbReference>
<proteinExistence type="predicted"/>
<evidence type="ECO:0000313" key="1">
    <source>
        <dbReference type="EMBL" id="KJX97998.1"/>
    </source>
</evidence>
<gene>
    <name evidence="1" type="ORF">TI39_contig447g00007</name>
</gene>
<sequence length="180" mass="20890">MFFAQACVGDNLNPATGEFNGYELTVTVDPRYDADSVYEVLRSLYVPEFETNEWLKGKKWMELLPIYEVAHLFHLNEMMHVTYAMASDAICSIEDFDDINTALEIFKSPTLQDFVSSRFSAEIGGLRRGLEEHRKEQVRTMRLLRDPFRRHEVSEQQYQSFLDAVKSSSWAQQVKDCADE</sequence>
<name>A0A0F4GL90_9PEZI</name>
<protein>
    <submittedName>
        <fullName evidence="1">Uncharacterized protein</fullName>
    </submittedName>
</protein>
<dbReference type="AlphaFoldDB" id="A0A0F4GL90"/>
<dbReference type="OrthoDB" id="6359816at2759"/>
<evidence type="ECO:0000313" key="2">
    <source>
        <dbReference type="Proteomes" id="UP000033647"/>
    </source>
</evidence>
<comment type="caution">
    <text evidence="1">The sequence shown here is derived from an EMBL/GenBank/DDBJ whole genome shotgun (WGS) entry which is preliminary data.</text>
</comment>
<dbReference type="Proteomes" id="UP000033647">
    <property type="component" value="Unassembled WGS sequence"/>
</dbReference>
<accession>A0A0F4GL90</accession>
<keyword evidence="2" id="KW-1185">Reference proteome</keyword>
<organism evidence="1 2">
    <name type="scientific">Zymoseptoria brevis</name>
    <dbReference type="NCBI Taxonomy" id="1047168"/>
    <lineage>
        <taxon>Eukaryota</taxon>
        <taxon>Fungi</taxon>
        <taxon>Dikarya</taxon>
        <taxon>Ascomycota</taxon>
        <taxon>Pezizomycotina</taxon>
        <taxon>Dothideomycetes</taxon>
        <taxon>Dothideomycetidae</taxon>
        <taxon>Mycosphaerellales</taxon>
        <taxon>Mycosphaerellaceae</taxon>
        <taxon>Zymoseptoria</taxon>
    </lineage>
</organism>
<reference evidence="1 2" key="1">
    <citation type="submission" date="2015-03" db="EMBL/GenBank/DDBJ databases">
        <title>RNA-seq based gene annotation and comparative genomics of four Zymoseptoria species reveal species-specific pathogenicity related genes and transposable element activity.</title>
        <authorList>
            <person name="Grandaubert J."/>
            <person name="Bhattacharyya A."/>
            <person name="Stukenbrock E.H."/>
        </authorList>
    </citation>
    <scope>NUCLEOTIDE SEQUENCE [LARGE SCALE GENOMIC DNA]</scope>
    <source>
        <strain evidence="1 2">Zb18110</strain>
    </source>
</reference>